<keyword evidence="4" id="KW-1003">Cell membrane</keyword>
<comment type="similarity">
    <text evidence="2">Belongs to the ABC transporter superfamily.</text>
</comment>
<gene>
    <name evidence="11" type="ORF">DM484_24435</name>
</gene>
<keyword evidence="8" id="KW-1278">Translocase</keyword>
<keyword evidence="6" id="KW-0547">Nucleotide-binding</keyword>
<dbReference type="InterPro" id="IPR003593">
    <property type="entry name" value="AAA+_ATPase"/>
</dbReference>
<dbReference type="PANTHER" id="PTHR43297">
    <property type="entry name" value="OLIGOPEPTIDE TRANSPORT ATP-BINDING PROTEIN APPD"/>
    <property type="match status" value="1"/>
</dbReference>
<dbReference type="InterPro" id="IPR017871">
    <property type="entry name" value="ABC_transporter-like_CS"/>
</dbReference>
<dbReference type="AlphaFoldDB" id="A0A2W4QKU6"/>
<evidence type="ECO:0000256" key="2">
    <source>
        <dbReference type="ARBA" id="ARBA00005417"/>
    </source>
</evidence>
<dbReference type="Gene3D" id="3.40.50.300">
    <property type="entry name" value="P-loop containing nucleotide triphosphate hydrolases"/>
    <property type="match status" value="1"/>
</dbReference>
<dbReference type="EMBL" id="QJPH01000486">
    <property type="protein sequence ID" value="PZN72483.1"/>
    <property type="molecule type" value="Genomic_DNA"/>
</dbReference>
<evidence type="ECO:0000313" key="11">
    <source>
        <dbReference type="EMBL" id="PZN72483.1"/>
    </source>
</evidence>
<dbReference type="InterPro" id="IPR027417">
    <property type="entry name" value="P-loop_NTPase"/>
</dbReference>
<dbReference type="GO" id="GO:0005886">
    <property type="term" value="C:plasma membrane"/>
    <property type="evidence" value="ECO:0007669"/>
    <property type="project" value="UniProtKB-SubCell"/>
</dbReference>
<evidence type="ECO:0000313" key="12">
    <source>
        <dbReference type="Proteomes" id="UP000249396"/>
    </source>
</evidence>
<evidence type="ECO:0000256" key="6">
    <source>
        <dbReference type="ARBA" id="ARBA00022741"/>
    </source>
</evidence>
<dbReference type="CDD" id="cd03257">
    <property type="entry name" value="ABC_NikE_OppD_transporters"/>
    <property type="match status" value="1"/>
</dbReference>
<dbReference type="SUPFAM" id="SSF52540">
    <property type="entry name" value="P-loop containing nucleoside triphosphate hydrolases"/>
    <property type="match status" value="1"/>
</dbReference>
<evidence type="ECO:0000256" key="7">
    <source>
        <dbReference type="ARBA" id="ARBA00022840"/>
    </source>
</evidence>
<evidence type="ECO:0000256" key="9">
    <source>
        <dbReference type="ARBA" id="ARBA00023136"/>
    </source>
</evidence>
<comment type="subcellular location">
    <subcellularLocation>
        <location evidence="1">Cell inner membrane</location>
        <topology evidence="1">Peripheral membrane protein</topology>
    </subcellularLocation>
</comment>
<feature type="domain" description="ABC transporter" evidence="10">
    <location>
        <begin position="10"/>
        <end position="261"/>
    </location>
</feature>
<evidence type="ECO:0000259" key="10">
    <source>
        <dbReference type="PROSITE" id="PS50893"/>
    </source>
</evidence>
<evidence type="ECO:0000256" key="8">
    <source>
        <dbReference type="ARBA" id="ARBA00022967"/>
    </source>
</evidence>
<proteinExistence type="inferred from homology"/>
<evidence type="ECO:0000256" key="4">
    <source>
        <dbReference type="ARBA" id="ARBA00022475"/>
    </source>
</evidence>
<keyword evidence="7 11" id="KW-0067">ATP-binding</keyword>
<name>A0A2W4QKU6_9GAMM</name>
<dbReference type="PROSITE" id="PS50893">
    <property type="entry name" value="ABC_TRANSPORTER_2"/>
    <property type="match status" value="1"/>
</dbReference>
<evidence type="ECO:0000256" key="3">
    <source>
        <dbReference type="ARBA" id="ARBA00022448"/>
    </source>
</evidence>
<evidence type="ECO:0000256" key="1">
    <source>
        <dbReference type="ARBA" id="ARBA00004417"/>
    </source>
</evidence>
<dbReference type="GO" id="GO:0016887">
    <property type="term" value="F:ATP hydrolysis activity"/>
    <property type="evidence" value="ECO:0007669"/>
    <property type="project" value="InterPro"/>
</dbReference>
<sequence>MISSPKHKLLEICDLVVDFEDTHSPSHRILDGIDLTLQQGDALSLVGESGSGKTVLALTILGLLPETGHVRTGKALWNGVDLLRLNENERRKIRGSQIAMIFQDPQASLNPVHPVGKQIAWLLRLHRDVSRVEATLEALQLFESVKLKDPERCFYSYPRELSGGMCQRVMIAMALACRPKLLIADEPTSALDVTTAAGIVNLIGDLRQSSGLSILFITHDLGLAAKVSQHVAIIDKGVIVDQRPISEVFSTSIHPITRRLLASYEALSPNFFGTDQPNITGANL</sequence>
<dbReference type="PROSITE" id="PS00211">
    <property type="entry name" value="ABC_TRANSPORTER_1"/>
    <property type="match status" value="1"/>
</dbReference>
<evidence type="ECO:0000256" key="5">
    <source>
        <dbReference type="ARBA" id="ARBA00022519"/>
    </source>
</evidence>
<dbReference type="Proteomes" id="UP000249396">
    <property type="component" value="Unassembled WGS sequence"/>
</dbReference>
<accession>A0A2W4QKU6</accession>
<organism evidence="11 12">
    <name type="scientific">Candidatus Methylumidiphilus alinenensis</name>
    <dbReference type="NCBI Taxonomy" id="2202197"/>
    <lineage>
        <taxon>Bacteria</taxon>
        <taxon>Pseudomonadati</taxon>
        <taxon>Pseudomonadota</taxon>
        <taxon>Gammaproteobacteria</taxon>
        <taxon>Methylococcales</taxon>
        <taxon>Candidatus Methylumidiphilus</taxon>
    </lineage>
</organism>
<keyword evidence="3" id="KW-0813">Transport</keyword>
<comment type="caution">
    <text evidence="11">The sequence shown here is derived from an EMBL/GenBank/DDBJ whole genome shotgun (WGS) entry which is preliminary data.</text>
</comment>
<reference evidence="11 12" key="1">
    <citation type="journal article" date="2018" name="Aquat. Microb. Ecol.">
        <title>Gammaproteobacterial methanotrophs dominate.</title>
        <authorList>
            <person name="Rissanen A.J."/>
            <person name="Saarenheimo J."/>
            <person name="Tiirola M."/>
            <person name="Peura S."/>
            <person name="Aalto S.L."/>
            <person name="Karvinen A."/>
            <person name="Nykanen H."/>
        </authorList>
    </citation>
    <scope>NUCLEOTIDE SEQUENCE [LARGE SCALE GENOMIC DNA]</scope>
    <source>
        <strain evidence="11">AMbin10</strain>
    </source>
</reference>
<keyword evidence="5" id="KW-0997">Cell inner membrane</keyword>
<dbReference type="InterPro" id="IPR003439">
    <property type="entry name" value="ABC_transporter-like_ATP-bd"/>
</dbReference>
<dbReference type="Pfam" id="PF00005">
    <property type="entry name" value="ABC_tran"/>
    <property type="match status" value="1"/>
</dbReference>
<keyword evidence="9" id="KW-0472">Membrane</keyword>
<dbReference type="PANTHER" id="PTHR43297:SF14">
    <property type="entry name" value="ATPASE AAA-TYPE CORE DOMAIN-CONTAINING PROTEIN"/>
    <property type="match status" value="1"/>
</dbReference>
<dbReference type="GO" id="GO:0005524">
    <property type="term" value="F:ATP binding"/>
    <property type="evidence" value="ECO:0007669"/>
    <property type="project" value="UniProtKB-KW"/>
</dbReference>
<dbReference type="InterPro" id="IPR050388">
    <property type="entry name" value="ABC_Ni/Peptide_Import"/>
</dbReference>
<protein>
    <submittedName>
        <fullName evidence="11">Nickel import ATP-binding protein NikD</fullName>
    </submittedName>
</protein>
<dbReference type="SMART" id="SM00382">
    <property type="entry name" value="AAA"/>
    <property type="match status" value="1"/>
</dbReference>